<name>A0A5C1PZB7_9BURK</name>
<dbReference type="Gene3D" id="3.30.310.70">
    <property type="entry name" value="TT1751-like domain"/>
    <property type="match status" value="1"/>
</dbReference>
<dbReference type="Pfam" id="PF03625">
    <property type="entry name" value="DUF302"/>
    <property type="match status" value="1"/>
</dbReference>
<evidence type="ECO:0000313" key="4">
    <source>
        <dbReference type="Proteomes" id="UP000323522"/>
    </source>
</evidence>
<dbReference type="PANTHER" id="PTHR38342">
    <property type="entry name" value="SLR5037 PROTEIN"/>
    <property type="match status" value="1"/>
</dbReference>
<evidence type="ECO:0000259" key="1">
    <source>
        <dbReference type="Pfam" id="PF03625"/>
    </source>
</evidence>
<dbReference type="PANTHER" id="PTHR38342:SF1">
    <property type="entry name" value="SLR5037 PROTEIN"/>
    <property type="match status" value="1"/>
</dbReference>
<dbReference type="OrthoDB" id="9791067at2"/>
<reference evidence="3 4" key="1">
    <citation type="submission" date="2019-02" db="EMBL/GenBank/DDBJ databases">
        <title>Complete Genome Sequence and Methylome Analysis of Sphaerotilus natans subsp. sulfidivorans D-507.</title>
        <authorList>
            <person name="Fomenkov A."/>
            <person name="Gridneva E."/>
            <person name="Smolyakov D."/>
            <person name="Dubinina G."/>
            <person name="Vincze T."/>
            <person name="Grabovich M."/>
            <person name="Roberts R.J."/>
        </authorList>
    </citation>
    <scope>NUCLEOTIDE SEQUENCE [LARGE SCALE GENOMIC DNA]</scope>
    <source>
        <strain evidence="3 4">D-507</strain>
    </source>
</reference>
<dbReference type="InterPro" id="IPR005180">
    <property type="entry name" value="DUF302"/>
</dbReference>
<organism evidence="3 4">
    <name type="scientific">Sphaerotilus sulfidivorans</name>
    <dbReference type="NCBI Taxonomy" id="639200"/>
    <lineage>
        <taxon>Bacteria</taxon>
        <taxon>Pseudomonadati</taxon>
        <taxon>Pseudomonadota</taxon>
        <taxon>Betaproteobacteria</taxon>
        <taxon>Burkholderiales</taxon>
        <taxon>Sphaerotilaceae</taxon>
        <taxon>Sphaerotilus</taxon>
    </lineage>
</organism>
<dbReference type="EMBL" id="JBEPLS010000003">
    <property type="protein sequence ID" value="MET3603321.1"/>
    <property type="molecule type" value="Genomic_DNA"/>
</dbReference>
<dbReference type="InterPro" id="IPR016796">
    <property type="entry name" value="UCP021774"/>
</dbReference>
<evidence type="ECO:0000313" key="2">
    <source>
        <dbReference type="EMBL" id="MET3603321.1"/>
    </source>
</evidence>
<proteinExistence type="predicted"/>
<dbReference type="AlphaFoldDB" id="A0A5C1PZB7"/>
<dbReference type="EMBL" id="CP035708">
    <property type="protein sequence ID" value="QEN00767.1"/>
    <property type="molecule type" value="Genomic_DNA"/>
</dbReference>
<accession>A0A5C1PZB7</accession>
<sequence>MTTAYALTIDLPQPLPSAIETLRAALAAEHMGIVSEVDVQATLKAKLGLDSHPQKLLGICSPKVAHSILSAEPDMGAMLPCGCGVAEARPGVTRIALQDPAVIAAATDNAAVHAACETATAALQRVVARLANGNEGTASTAANAS</sequence>
<evidence type="ECO:0000313" key="3">
    <source>
        <dbReference type="EMBL" id="QEN00767.1"/>
    </source>
</evidence>
<dbReference type="Proteomes" id="UP000323522">
    <property type="component" value="Chromosome"/>
</dbReference>
<keyword evidence="5" id="KW-1185">Reference proteome</keyword>
<evidence type="ECO:0000313" key="5">
    <source>
        <dbReference type="Proteomes" id="UP001549111"/>
    </source>
</evidence>
<protein>
    <submittedName>
        <fullName evidence="3">DUF302 domain-containing protein</fullName>
    </submittedName>
    <submittedName>
        <fullName evidence="2">Uncharacterized protein (DUF302 family)</fullName>
    </submittedName>
</protein>
<dbReference type="RefSeq" id="WP_149503487.1">
    <property type="nucleotide sequence ID" value="NZ_CP035708.1"/>
</dbReference>
<dbReference type="KEGG" id="snn:EWH46_08260"/>
<dbReference type="CDD" id="cd14797">
    <property type="entry name" value="DUF302"/>
    <property type="match status" value="1"/>
</dbReference>
<dbReference type="PIRSF" id="PIRSF021774">
    <property type="entry name" value="UCP021774"/>
    <property type="match status" value="1"/>
</dbReference>
<dbReference type="SUPFAM" id="SSF103247">
    <property type="entry name" value="TT1751-like"/>
    <property type="match status" value="1"/>
</dbReference>
<reference evidence="2 5" key="2">
    <citation type="submission" date="2024-06" db="EMBL/GenBank/DDBJ databases">
        <title>Genomic Encyclopedia of Type Strains, Phase IV (KMG-IV): sequencing the most valuable type-strain genomes for metagenomic binning, comparative biology and taxonomic classification.</title>
        <authorList>
            <person name="Goeker M."/>
        </authorList>
    </citation>
    <scope>NUCLEOTIDE SEQUENCE [LARGE SCALE GENOMIC DNA]</scope>
    <source>
        <strain evidence="2 5">D-501</strain>
    </source>
</reference>
<gene>
    <name evidence="2" type="ORF">ABIC99_001105</name>
    <name evidence="3" type="ORF">EWH46_08260</name>
</gene>
<feature type="domain" description="DUF302" evidence="1">
    <location>
        <begin position="37"/>
        <end position="100"/>
    </location>
</feature>
<dbReference type="InterPro" id="IPR035923">
    <property type="entry name" value="TT1751-like_sf"/>
</dbReference>
<dbReference type="Proteomes" id="UP001549111">
    <property type="component" value="Unassembled WGS sequence"/>
</dbReference>